<protein>
    <submittedName>
        <fullName evidence="2">Uncharacterized protein</fullName>
    </submittedName>
</protein>
<comment type="caution">
    <text evidence="2">The sequence shown here is derived from an EMBL/GenBank/DDBJ whole genome shotgun (WGS) entry which is preliminary data.</text>
</comment>
<dbReference type="AlphaFoldDB" id="A0A094YL30"/>
<name>A0A094YL30_9PROT</name>
<accession>A0A094YL30</accession>
<keyword evidence="1" id="KW-0472">Membrane</keyword>
<dbReference type="RefSeq" id="WP_035381390.1">
    <property type="nucleotide sequence ID" value="NZ_JACAOJ010000036.1"/>
</dbReference>
<evidence type="ECO:0000256" key="1">
    <source>
        <dbReference type="SAM" id="Phobius"/>
    </source>
</evidence>
<dbReference type="STRING" id="104102.AtDm6_2656"/>
<evidence type="ECO:0000313" key="3">
    <source>
        <dbReference type="Proteomes" id="UP000029448"/>
    </source>
</evidence>
<reference evidence="2 3" key="1">
    <citation type="submission" date="2014-06" db="EMBL/GenBank/DDBJ databases">
        <title>Functional and comparative genomic analyses of the Drosophila gut microbiota identify candidate symbiosis factors.</title>
        <authorList>
            <person name="Newell P.D."/>
            <person name="Chaston J.M."/>
            <person name="Douglas A.E."/>
        </authorList>
    </citation>
    <scope>NUCLEOTIDE SEQUENCE [LARGE SCALE GENOMIC DNA]</scope>
    <source>
        <strain evidence="2 3">DmCS_006</strain>
    </source>
</reference>
<feature type="transmembrane region" description="Helical" evidence="1">
    <location>
        <begin position="12"/>
        <end position="36"/>
    </location>
</feature>
<organism evidence="2 3">
    <name type="scientific">Acetobacter tropicalis</name>
    <dbReference type="NCBI Taxonomy" id="104102"/>
    <lineage>
        <taxon>Bacteria</taxon>
        <taxon>Pseudomonadati</taxon>
        <taxon>Pseudomonadota</taxon>
        <taxon>Alphaproteobacteria</taxon>
        <taxon>Acetobacterales</taxon>
        <taxon>Acetobacteraceae</taxon>
        <taxon>Acetobacter</taxon>
    </lineage>
</organism>
<keyword evidence="1" id="KW-1133">Transmembrane helix</keyword>
<sequence>MEGLVNFLNDIAIAGSWLLPTACYIAACMSFLYAVWGMWQQRQPQNPFVGKPWIPYVALVLSGAFAAFDRILTKAAKSAKLDMQVSLNSSSPTGYTGNTSPISGAGPHDAILQIVRDFSLFFQTFGAWVAFFALVSWQGAMTGKNNRTKLGLLCQFALGVVLLNPVKEANWLLSYWPH</sequence>
<evidence type="ECO:0000313" key="2">
    <source>
        <dbReference type="EMBL" id="KGB22057.1"/>
    </source>
</evidence>
<keyword evidence="3" id="KW-1185">Reference proteome</keyword>
<feature type="transmembrane region" description="Helical" evidence="1">
    <location>
        <begin position="48"/>
        <end position="68"/>
    </location>
</feature>
<proteinExistence type="predicted"/>
<dbReference type="PATRIC" id="fig|104102.7.peg.2622"/>
<dbReference type="EMBL" id="JOKM01000089">
    <property type="protein sequence ID" value="KGB22057.1"/>
    <property type="molecule type" value="Genomic_DNA"/>
</dbReference>
<keyword evidence="1" id="KW-0812">Transmembrane</keyword>
<dbReference type="Proteomes" id="UP000029448">
    <property type="component" value="Unassembled WGS sequence"/>
</dbReference>
<gene>
    <name evidence="2" type="ORF">AtDm6_2656</name>
</gene>
<feature type="transmembrane region" description="Helical" evidence="1">
    <location>
        <begin position="118"/>
        <end position="137"/>
    </location>
</feature>